<reference evidence="2 3" key="1">
    <citation type="journal article" date="2024" name="Nat. Commun.">
        <title>Phylogenomics reveals the evolutionary origins of lichenization in chlorophyte algae.</title>
        <authorList>
            <person name="Puginier C."/>
            <person name="Libourel C."/>
            <person name="Otte J."/>
            <person name="Skaloud P."/>
            <person name="Haon M."/>
            <person name="Grisel S."/>
            <person name="Petersen M."/>
            <person name="Berrin J.G."/>
            <person name="Delaux P.M."/>
            <person name="Dal Grande F."/>
            <person name="Keller J."/>
        </authorList>
    </citation>
    <scope>NUCLEOTIDE SEQUENCE [LARGE SCALE GENOMIC DNA]</scope>
    <source>
        <strain evidence="2 3">SAG 2036</strain>
    </source>
</reference>
<dbReference type="AlphaFoldDB" id="A0AAW1NNZ7"/>
<dbReference type="EMBL" id="JALJOQ010000279">
    <property type="protein sequence ID" value="KAK9786180.1"/>
    <property type="molecule type" value="Genomic_DNA"/>
</dbReference>
<dbReference type="SUPFAM" id="SSF52972">
    <property type="entry name" value="ITPase-like"/>
    <property type="match status" value="1"/>
</dbReference>
<keyword evidence="3" id="KW-1185">Reference proteome</keyword>
<evidence type="ECO:0000313" key="2">
    <source>
        <dbReference type="EMBL" id="KAK9786180.1"/>
    </source>
</evidence>
<sequence length="216" mass="23595">MAVQCPIKLTERLSSEWKLILGSASRSRRAIFDSLTQELGCSYEVCTADIDERAIGDRSVDDPKELVLRLAEAKAAAIRQKLGSAARKALLITCDQVVSHQGIILEKPVNEAEAGDFIRSYSNGPALTIGSVMCTNLWTNQVAKTLDIAEVHIRHIPDDIIQQMVTEGFVFHCAGALMVEHPMVAPYIERIEGTVDGVMGIDKTVAVRMMAEASDL</sequence>
<dbReference type="Gene3D" id="3.90.950.10">
    <property type="match status" value="1"/>
</dbReference>
<name>A0AAW1NNZ7_9CHLO</name>
<dbReference type="Pfam" id="PF02545">
    <property type="entry name" value="Maf"/>
    <property type="match status" value="1"/>
</dbReference>
<organism evidence="2 3">
    <name type="scientific">Symbiochloris irregularis</name>
    <dbReference type="NCBI Taxonomy" id="706552"/>
    <lineage>
        <taxon>Eukaryota</taxon>
        <taxon>Viridiplantae</taxon>
        <taxon>Chlorophyta</taxon>
        <taxon>core chlorophytes</taxon>
        <taxon>Trebouxiophyceae</taxon>
        <taxon>Trebouxiales</taxon>
        <taxon>Trebouxiaceae</taxon>
        <taxon>Symbiochloris</taxon>
    </lineage>
</organism>
<dbReference type="PANTHER" id="PTHR43213:SF4">
    <property type="entry name" value="7-METHYL-GTP PYROPHOSPHATASE"/>
    <property type="match status" value="1"/>
</dbReference>
<evidence type="ECO:0000313" key="3">
    <source>
        <dbReference type="Proteomes" id="UP001465755"/>
    </source>
</evidence>
<dbReference type="PANTHER" id="PTHR43213">
    <property type="entry name" value="BIFUNCTIONAL DTTP/UTP PYROPHOSPHATASE/METHYLTRANSFERASE PROTEIN-RELATED"/>
    <property type="match status" value="1"/>
</dbReference>
<proteinExistence type="inferred from homology"/>
<dbReference type="GO" id="GO:0047429">
    <property type="term" value="F:nucleoside triphosphate diphosphatase activity"/>
    <property type="evidence" value="ECO:0007669"/>
    <property type="project" value="InterPro"/>
</dbReference>
<evidence type="ECO:0008006" key="4">
    <source>
        <dbReference type="Google" id="ProtNLM"/>
    </source>
</evidence>
<dbReference type="InterPro" id="IPR003697">
    <property type="entry name" value="Maf-like"/>
</dbReference>
<evidence type="ECO:0000256" key="1">
    <source>
        <dbReference type="ARBA" id="ARBA00022801"/>
    </source>
</evidence>
<protein>
    <recommendedName>
        <fullName evidence="4">Maf-like protein</fullName>
    </recommendedName>
</protein>
<dbReference type="Proteomes" id="UP001465755">
    <property type="component" value="Unassembled WGS sequence"/>
</dbReference>
<accession>A0AAW1NNZ7</accession>
<keyword evidence="1" id="KW-0378">Hydrolase</keyword>
<comment type="caution">
    <text evidence="2">The sequence shown here is derived from an EMBL/GenBank/DDBJ whole genome shotgun (WGS) entry which is preliminary data.</text>
</comment>
<gene>
    <name evidence="2" type="ORF">WJX73_006797</name>
</gene>
<dbReference type="InterPro" id="IPR029001">
    <property type="entry name" value="ITPase-like_fam"/>
</dbReference>
<dbReference type="HAMAP" id="MF_00528">
    <property type="entry name" value="Maf"/>
    <property type="match status" value="1"/>
</dbReference>
<dbReference type="PIRSF" id="PIRSF006305">
    <property type="entry name" value="Maf"/>
    <property type="match status" value="1"/>
</dbReference>